<evidence type="ECO:0000256" key="6">
    <source>
        <dbReference type="ARBA" id="ARBA00039970"/>
    </source>
</evidence>
<accession>A0A4Q0YEL2</accession>
<dbReference type="Pfam" id="PF13638">
    <property type="entry name" value="PIN_4"/>
    <property type="match status" value="1"/>
</dbReference>
<dbReference type="Gene3D" id="3.40.50.300">
    <property type="entry name" value="P-loop containing nucleotide triphosphate hydrolases"/>
    <property type="match status" value="1"/>
</dbReference>
<dbReference type="InterPro" id="IPR051451">
    <property type="entry name" value="PhoH2-like"/>
</dbReference>
<dbReference type="SMART" id="SM00670">
    <property type="entry name" value="PINc"/>
    <property type="match status" value="1"/>
</dbReference>
<dbReference type="InterPro" id="IPR002716">
    <property type="entry name" value="PIN_dom"/>
</dbReference>
<dbReference type="EMBL" id="PDKJ01000005">
    <property type="protein sequence ID" value="RXJ68623.1"/>
    <property type="molecule type" value="Genomic_DNA"/>
</dbReference>
<feature type="domain" description="PIN" evidence="7">
    <location>
        <begin position="5"/>
        <end position="111"/>
    </location>
</feature>
<dbReference type="Proteomes" id="UP000290172">
    <property type="component" value="Unassembled WGS sequence"/>
</dbReference>
<dbReference type="Gene3D" id="3.40.50.1010">
    <property type="entry name" value="5'-nuclease"/>
    <property type="match status" value="1"/>
</dbReference>
<comment type="similarity">
    <text evidence="2">Belongs to the PhoH family.</text>
</comment>
<dbReference type="RefSeq" id="WP_128980607.1">
    <property type="nucleotide sequence ID" value="NZ_PDKJ01000005.1"/>
</dbReference>
<reference evidence="8 9" key="1">
    <citation type="submission" date="2017-10" db="EMBL/GenBank/DDBJ databases">
        <title>Genomics of the genus Arcobacter.</title>
        <authorList>
            <person name="Perez-Cataluna A."/>
            <person name="Figueras M.J."/>
        </authorList>
    </citation>
    <scope>NUCLEOTIDE SEQUENCE [LARGE SCALE GENOMIC DNA]</scope>
    <source>
        <strain evidence="8 9">CECT 8993</strain>
    </source>
</reference>
<dbReference type="SUPFAM" id="SSF52540">
    <property type="entry name" value="P-loop containing nucleoside triphosphate hydrolases"/>
    <property type="match status" value="1"/>
</dbReference>
<dbReference type="GO" id="GO:0005829">
    <property type="term" value="C:cytosol"/>
    <property type="evidence" value="ECO:0007669"/>
    <property type="project" value="TreeGrafter"/>
</dbReference>
<name>A0A4Q0YEL2_9BACT</name>
<evidence type="ECO:0000313" key="8">
    <source>
        <dbReference type="EMBL" id="RXJ68623.1"/>
    </source>
</evidence>
<keyword evidence="5" id="KW-0067">ATP-binding</keyword>
<dbReference type="GO" id="GO:0005524">
    <property type="term" value="F:ATP binding"/>
    <property type="evidence" value="ECO:0007669"/>
    <property type="project" value="UniProtKB-KW"/>
</dbReference>
<dbReference type="Pfam" id="PF02562">
    <property type="entry name" value="PhoH"/>
    <property type="match status" value="1"/>
</dbReference>
<dbReference type="PANTHER" id="PTHR30473">
    <property type="entry name" value="PROTEIN PHOH"/>
    <property type="match status" value="1"/>
</dbReference>
<dbReference type="PANTHER" id="PTHR30473:SF1">
    <property type="entry name" value="PHOH-LIKE PROTEIN"/>
    <property type="match status" value="1"/>
</dbReference>
<dbReference type="InterPro" id="IPR027417">
    <property type="entry name" value="P-loop_NTPase"/>
</dbReference>
<evidence type="ECO:0000256" key="5">
    <source>
        <dbReference type="ARBA" id="ARBA00022840"/>
    </source>
</evidence>
<evidence type="ECO:0000256" key="2">
    <source>
        <dbReference type="ARBA" id="ARBA00010393"/>
    </source>
</evidence>
<sequence>MNFEKVYVLDTNILLEDSGNIFKISDDNKNLIVLPETVLDEIDTKKSGFDEINFQAREFARILENSKIVESKKVGSYKIIRLEIFGNKNAIIDVISKEEYSLNSKNVALNIINDRKILEIASFAKEYYKNSETTFLSLDIMARTRAVSLDIKTDSLNGSYKEEFNYEFIKTVEIPFEETENLENRLITDFDKDYQPHNFSYCFKVKSSDQVILTSIQNKRVSLLDEGEIRNQVITPLNKEQLFFSNAILSHFYNVLIVEAKAGSGKTLLALSGALKLVRQKHFQKIIYIRNSIESLDKGEDVGYLPGLEEKFRIYNHPLMDSLDYIIRSEYKKKRNNKKNTEFMPELDDKEVNQRVEQLIENYGIETMWVGEMRGRTLSNAFVIIDEAQNMSNKTMQMVLSRIDSTCKVVVLGSNKQIDNFYVNKYTNSLTTLLKSTKNESELVKIFAIKLQKVLRGPITEWAEKIFSTKRK</sequence>
<evidence type="ECO:0000313" key="9">
    <source>
        <dbReference type="Proteomes" id="UP000290172"/>
    </source>
</evidence>
<proteinExistence type="inferred from homology"/>
<comment type="subcellular location">
    <subcellularLocation>
        <location evidence="1">Cytoplasm</location>
    </subcellularLocation>
</comment>
<protein>
    <recommendedName>
        <fullName evidence="6">PhoH-like protein</fullName>
    </recommendedName>
</protein>
<evidence type="ECO:0000256" key="3">
    <source>
        <dbReference type="ARBA" id="ARBA00022490"/>
    </source>
</evidence>
<dbReference type="CDD" id="cd09883">
    <property type="entry name" value="PIN_VapC_PhoHL-ATPase"/>
    <property type="match status" value="1"/>
</dbReference>
<gene>
    <name evidence="8" type="ORF">CRV08_07295</name>
</gene>
<keyword evidence="3" id="KW-0963">Cytoplasm</keyword>
<comment type="caution">
    <text evidence="8">The sequence shown here is derived from an EMBL/GenBank/DDBJ whole genome shotgun (WGS) entry which is preliminary data.</text>
</comment>
<dbReference type="AlphaFoldDB" id="A0A4Q0YEL2"/>
<keyword evidence="4" id="KW-0547">Nucleotide-binding</keyword>
<evidence type="ECO:0000256" key="4">
    <source>
        <dbReference type="ARBA" id="ARBA00022741"/>
    </source>
</evidence>
<dbReference type="InterPro" id="IPR003714">
    <property type="entry name" value="PhoH"/>
</dbReference>
<organism evidence="8 9">
    <name type="scientific">Halarcobacter ebronensis</name>
    <dbReference type="NCBI Taxonomy" id="1462615"/>
    <lineage>
        <taxon>Bacteria</taxon>
        <taxon>Pseudomonadati</taxon>
        <taxon>Campylobacterota</taxon>
        <taxon>Epsilonproteobacteria</taxon>
        <taxon>Campylobacterales</taxon>
        <taxon>Arcobacteraceae</taxon>
        <taxon>Halarcobacter</taxon>
    </lineage>
</organism>
<evidence type="ECO:0000259" key="7">
    <source>
        <dbReference type="SMART" id="SM00670"/>
    </source>
</evidence>
<evidence type="ECO:0000256" key="1">
    <source>
        <dbReference type="ARBA" id="ARBA00004496"/>
    </source>
</evidence>